<comment type="caution">
    <text evidence="2">The sequence shown here is derived from an EMBL/GenBank/DDBJ whole genome shotgun (WGS) entry which is preliminary data.</text>
</comment>
<organism evidence="2 3">
    <name type="scientific">Mycolicibacterium hodleri</name>
    <dbReference type="NCBI Taxonomy" id="49897"/>
    <lineage>
        <taxon>Bacteria</taxon>
        <taxon>Bacillati</taxon>
        <taxon>Actinomycetota</taxon>
        <taxon>Actinomycetes</taxon>
        <taxon>Mycobacteriales</taxon>
        <taxon>Mycobacteriaceae</taxon>
        <taxon>Mycolicibacterium</taxon>
    </lineage>
</organism>
<evidence type="ECO:0000313" key="2">
    <source>
        <dbReference type="EMBL" id="TPG28288.1"/>
    </source>
</evidence>
<dbReference type="Gene3D" id="3.90.1720.10">
    <property type="entry name" value="endopeptidase domain like (from Nostoc punctiforme)"/>
    <property type="match status" value="1"/>
</dbReference>
<sequence length="194" mass="19510">MPVGETTAGEPTVIDTGSHTRRTAQHLVGAVAIAAFLAGIGMQSNAEVPRAAADAGATVEAAQVANGGRAAGRTQGINPGTDGQCTWGAAQKWFEASGSYPAMRGDAMAWRDSAIAAGWTVVDDAQARSIVVFPPGVAGAGSVGHVAWVDSVSPGSAGTVIHVTEMNNSQLGGVGVFNGRDVVQVPGMSYILLP</sequence>
<evidence type="ECO:0000313" key="3">
    <source>
        <dbReference type="Proteomes" id="UP000320095"/>
    </source>
</evidence>
<dbReference type="SUPFAM" id="SSF54001">
    <property type="entry name" value="Cysteine proteinases"/>
    <property type="match status" value="1"/>
</dbReference>
<keyword evidence="3" id="KW-1185">Reference proteome</keyword>
<dbReference type="Pfam" id="PF05257">
    <property type="entry name" value="CHAP"/>
    <property type="match status" value="1"/>
</dbReference>
<dbReference type="EMBL" id="RCZG01000018">
    <property type="protein sequence ID" value="TPG28288.1"/>
    <property type="molecule type" value="Genomic_DNA"/>
</dbReference>
<feature type="domain" description="Peptidase C51" evidence="1">
    <location>
        <begin position="60"/>
        <end position="192"/>
    </location>
</feature>
<dbReference type="PROSITE" id="PS50911">
    <property type="entry name" value="CHAP"/>
    <property type="match status" value="1"/>
</dbReference>
<name>A0A502DSD2_9MYCO</name>
<dbReference type="InterPro" id="IPR038765">
    <property type="entry name" value="Papain-like_cys_pep_sf"/>
</dbReference>
<protein>
    <submittedName>
        <fullName evidence="2">CHAP domain-containing protein</fullName>
    </submittedName>
</protein>
<dbReference type="Proteomes" id="UP000320095">
    <property type="component" value="Unassembled WGS sequence"/>
</dbReference>
<proteinExistence type="predicted"/>
<dbReference type="OrthoDB" id="5150337at2"/>
<dbReference type="InterPro" id="IPR007921">
    <property type="entry name" value="CHAP_dom"/>
</dbReference>
<gene>
    <name evidence="2" type="ORF">EAH80_27475</name>
</gene>
<dbReference type="AlphaFoldDB" id="A0A502DSD2"/>
<evidence type="ECO:0000259" key="1">
    <source>
        <dbReference type="PROSITE" id="PS50911"/>
    </source>
</evidence>
<reference evidence="2 3" key="1">
    <citation type="journal article" date="2019" name="Environ. Microbiol.">
        <title>Species interactions and distinct microbial communities in high Arctic permafrost affected cryosols are associated with the CH4 and CO2 gas fluxes.</title>
        <authorList>
            <person name="Altshuler I."/>
            <person name="Hamel J."/>
            <person name="Turney S."/>
            <person name="Magnuson E."/>
            <person name="Levesque R."/>
            <person name="Greer C."/>
            <person name="Whyte L.G."/>
        </authorList>
    </citation>
    <scope>NUCLEOTIDE SEQUENCE [LARGE SCALE GENOMIC DNA]</scope>
    <source>
        <strain evidence="2 3">S5.20</strain>
    </source>
</reference>
<accession>A0A502DSD2</accession>